<evidence type="ECO:0000313" key="2">
    <source>
        <dbReference type="Proteomes" id="UP000442694"/>
    </source>
</evidence>
<evidence type="ECO:0000313" key="1">
    <source>
        <dbReference type="EMBL" id="KAB8030925.1"/>
    </source>
</evidence>
<accession>A0A833JF91</accession>
<proteinExistence type="predicted"/>
<keyword evidence="2" id="KW-1185">Reference proteome</keyword>
<dbReference type="Proteomes" id="UP000442694">
    <property type="component" value="Unassembled WGS sequence"/>
</dbReference>
<sequence>MDKTCFFFRSSYLITLALTTSCGLRQLPPPIGNNMSFPGAIVADTTSSFLLLNTSANDDYSDGSIHRYAVDIFGNISLSSVFSVKSHGTELTTSSDGKLVALSFDDSKSDTELQFLNYSNSAFPLISQSITLPSTGGKQTIKRLGTFTRTADANNYYVYGTIITSANLDGTFANIPPRTFLTKVKKDFSSAPQLLFILSYGLNDPLSLVKQSTASDSLKSSISIPYTFGFEAPTYDSTHDLFIAFPTGTMGNLAGSSINSFPVLPEPLSYFGNSNYTQCTTIRCPDFRAVSLAAVLLTNIDANKTINESTFFVPLGWNQNGIPYAAKSNGIDIVASNINLKEDDIKSFSFQNRFWSSYWANSVNAGTSAATCYPSTATITGNQYGTITDNSLFVVKNGTNATINKSDNSSSGKTGYGGEIFLINGLDVLNANINSINTARNAASNLNTNDFSSLAPYQLIDPYNTVTNLNANWLLGSASGTPKNAGPLTFYMYSRTSNIDLFKNINSAVPKMSVLNFGGSTCRPYWYRMTANVSTWGLDSSWLGNNFKTITPSNTFPGTTNDPTAPDYYSFPSASGAQLCTDVSFVSGTPKVFCVNFLTSEITKYNVSSTNSVFTPF</sequence>
<dbReference type="PROSITE" id="PS51257">
    <property type="entry name" value="PROKAR_LIPOPROTEIN"/>
    <property type="match status" value="1"/>
</dbReference>
<evidence type="ECO:0008006" key="3">
    <source>
        <dbReference type="Google" id="ProtNLM"/>
    </source>
</evidence>
<comment type="caution">
    <text evidence="1">The sequence shown here is derived from an EMBL/GenBank/DDBJ whole genome shotgun (WGS) entry which is preliminary data.</text>
</comment>
<organism evidence="1 2">
    <name type="scientific">Fluviispira multicolorata</name>
    <dbReference type="NCBI Taxonomy" id="2654512"/>
    <lineage>
        <taxon>Bacteria</taxon>
        <taxon>Pseudomonadati</taxon>
        <taxon>Bdellovibrionota</taxon>
        <taxon>Oligoflexia</taxon>
        <taxon>Silvanigrellales</taxon>
        <taxon>Silvanigrellaceae</taxon>
        <taxon>Fluviispira</taxon>
    </lineage>
</organism>
<gene>
    <name evidence="1" type="ORF">GCL57_08105</name>
</gene>
<name>A0A833JF91_9BACT</name>
<dbReference type="RefSeq" id="WP_152212852.1">
    <property type="nucleotide sequence ID" value="NZ_WFLN01000006.1"/>
</dbReference>
<dbReference type="EMBL" id="WFLN01000006">
    <property type="protein sequence ID" value="KAB8030925.1"/>
    <property type="molecule type" value="Genomic_DNA"/>
</dbReference>
<protein>
    <recommendedName>
        <fullName evidence="3">Lipoprotein</fullName>
    </recommendedName>
</protein>
<dbReference type="AlphaFoldDB" id="A0A833JF91"/>
<reference evidence="1 2" key="1">
    <citation type="submission" date="2019-10" db="EMBL/GenBank/DDBJ databases">
        <title>New genus of Silvanigrellaceae.</title>
        <authorList>
            <person name="Pitt A."/>
            <person name="Hahn M.W."/>
        </authorList>
    </citation>
    <scope>NUCLEOTIDE SEQUENCE [LARGE SCALE GENOMIC DNA]</scope>
    <source>
        <strain evidence="1 2">33A1-SZDP</strain>
    </source>
</reference>